<gene>
    <name evidence="5" type="ORF">BK123_15305</name>
</gene>
<dbReference type="Proteomes" id="UP000187074">
    <property type="component" value="Unassembled WGS sequence"/>
</dbReference>
<evidence type="ECO:0000256" key="1">
    <source>
        <dbReference type="ARBA" id="ARBA00005278"/>
    </source>
</evidence>
<evidence type="ECO:0000256" key="2">
    <source>
        <dbReference type="ARBA" id="ARBA00023136"/>
    </source>
</evidence>
<comment type="similarity">
    <text evidence="1">Belongs to the GerABKA family.</text>
</comment>
<evidence type="ECO:0000313" key="6">
    <source>
        <dbReference type="Proteomes" id="UP000187074"/>
    </source>
</evidence>
<feature type="transmembrane region" description="Helical" evidence="4">
    <location>
        <begin position="449"/>
        <end position="472"/>
    </location>
</feature>
<dbReference type="GO" id="GO:0016020">
    <property type="term" value="C:membrane"/>
    <property type="evidence" value="ECO:0007669"/>
    <property type="project" value="InterPro"/>
</dbReference>
<evidence type="ECO:0000313" key="5">
    <source>
        <dbReference type="EMBL" id="OME92003.1"/>
    </source>
</evidence>
<dbReference type="PANTHER" id="PTHR22550:SF5">
    <property type="entry name" value="LEUCINE ZIPPER PROTEIN 4"/>
    <property type="match status" value="1"/>
</dbReference>
<accession>A0A1R1B0D8</accession>
<organism evidence="5 6">
    <name type="scientific">Paenibacillus lautus</name>
    <name type="common">Bacillus lautus</name>
    <dbReference type="NCBI Taxonomy" id="1401"/>
    <lineage>
        <taxon>Bacteria</taxon>
        <taxon>Bacillati</taxon>
        <taxon>Bacillota</taxon>
        <taxon>Bacilli</taxon>
        <taxon>Bacillales</taxon>
        <taxon>Paenibacillaceae</taxon>
        <taxon>Paenibacillus</taxon>
    </lineage>
</organism>
<dbReference type="RefSeq" id="WP_076323264.1">
    <property type="nucleotide sequence ID" value="NZ_MRTF01000005.1"/>
</dbReference>
<keyword evidence="2 4" id="KW-0472">Membrane</keyword>
<proteinExistence type="inferred from homology"/>
<comment type="caution">
    <text evidence="5">The sequence shown here is derived from an EMBL/GenBank/DDBJ whole genome shotgun (WGS) entry which is preliminary data.</text>
</comment>
<dbReference type="STRING" id="1401.BK123_15305"/>
<feature type="transmembrane region" description="Helical" evidence="4">
    <location>
        <begin position="389"/>
        <end position="408"/>
    </location>
</feature>
<sequence>MRYRRRSGHSIKNRTKDTLPANTSTTDPDALSPDIKSSLIHIRAALGNSTDIVIREIPLDEEEKHYIAILYTDGLADQKIISESIMMVVADTAKSLVREDTEHPKPFDGQKILENISFINNEIQSIYDYKKLFHSLLSGDTIFLVDGLDRGIAAGTRGWKDRGVMETSAENVVRGPRESFTESLRTNTALIRRKIKDPHLWMETKQIGRITQTDVAMMYIDGIANEKIVGEVRTRLERIDVDSILESGYIEELVQDKTLTPFPTIYNTERPDVVAAELLEGKIAIIVDGTPFVLIVPALFVSFLHAAEDYYQRADISSFLRMLRYLSIFISLLGPSLYVAITTFHHEMLPTQLLFGLAGQREQIPFPAFVEAVLMEVTFEILREAGVRLPKNIGSAISIVGTLVIGQAAVEAGIISPAMVIVVAITAISSFVVPSFNMSIAFRMLRFPLMALAGSFGLFGILVGIIALILHLCSLRSFGIPYMSPFAPLIPEGQKDTILRLPQWMLMNRPRLINQKNEKRRTSTPPQKSRE</sequence>
<name>A0A1R1B0D8_PAELA</name>
<keyword evidence="4" id="KW-1133">Transmembrane helix</keyword>
<dbReference type="AlphaFoldDB" id="A0A1R1B0D8"/>
<feature type="region of interest" description="Disordered" evidence="3">
    <location>
        <begin position="1"/>
        <end position="30"/>
    </location>
</feature>
<dbReference type="PIRSF" id="PIRSF005690">
    <property type="entry name" value="GerBA"/>
    <property type="match status" value="1"/>
</dbReference>
<dbReference type="EMBL" id="MRTF01000005">
    <property type="protein sequence ID" value="OME92003.1"/>
    <property type="molecule type" value="Genomic_DNA"/>
</dbReference>
<reference evidence="5 6" key="1">
    <citation type="submission" date="2016-11" db="EMBL/GenBank/DDBJ databases">
        <title>Paenibacillus species isolates.</title>
        <authorList>
            <person name="Beno S.M."/>
        </authorList>
    </citation>
    <scope>NUCLEOTIDE SEQUENCE [LARGE SCALE GENOMIC DNA]</scope>
    <source>
        <strain evidence="5 6">FSL F4-0100</strain>
    </source>
</reference>
<keyword evidence="4" id="KW-0812">Transmembrane</keyword>
<dbReference type="OrthoDB" id="1726708at2"/>
<feature type="transmembrane region" description="Helical" evidence="4">
    <location>
        <begin position="414"/>
        <end position="437"/>
    </location>
</feature>
<feature type="transmembrane region" description="Helical" evidence="4">
    <location>
        <begin position="283"/>
        <end position="304"/>
    </location>
</feature>
<protein>
    <submittedName>
        <fullName evidence="5">Spore germination protein</fullName>
    </submittedName>
</protein>
<feature type="transmembrane region" description="Helical" evidence="4">
    <location>
        <begin position="325"/>
        <end position="344"/>
    </location>
</feature>
<evidence type="ECO:0000256" key="4">
    <source>
        <dbReference type="SAM" id="Phobius"/>
    </source>
</evidence>
<dbReference type="PANTHER" id="PTHR22550">
    <property type="entry name" value="SPORE GERMINATION PROTEIN"/>
    <property type="match status" value="1"/>
</dbReference>
<dbReference type="Pfam" id="PF03323">
    <property type="entry name" value="GerA"/>
    <property type="match status" value="1"/>
</dbReference>
<feature type="compositionally biased region" description="Basic residues" evidence="3">
    <location>
        <begin position="1"/>
        <end position="13"/>
    </location>
</feature>
<dbReference type="InterPro" id="IPR050768">
    <property type="entry name" value="UPF0353/GerABKA_families"/>
</dbReference>
<evidence type="ECO:0000256" key="3">
    <source>
        <dbReference type="SAM" id="MobiDB-lite"/>
    </source>
</evidence>
<dbReference type="InterPro" id="IPR004995">
    <property type="entry name" value="Spore_Ger"/>
</dbReference>
<dbReference type="GO" id="GO:0009847">
    <property type="term" value="P:spore germination"/>
    <property type="evidence" value="ECO:0007669"/>
    <property type="project" value="InterPro"/>
</dbReference>